<dbReference type="InterPro" id="IPR003737">
    <property type="entry name" value="GlcNAc_PI_deacetylase-related"/>
</dbReference>
<comment type="caution">
    <text evidence="1">The sequence shown here is derived from an EMBL/GenBank/DDBJ whole genome shotgun (WGS) entry which is preliminary data.</text>
</comment>
<reference evidence="1" key="1">
    <citation type="submission" date="2021-11" db="EMBL/GenBank/DDBJ databases">
        <title>The complete genome of Massilia sp sp. G4R7.</title>
        <authorList>
            <person name="Liu L."/>
            <person name="Yue J."/>
            <person name="Yuan J."/>
            <person name="Yang F."/>
            <person name="Li L."/>
        </authorList>
    </citation>
    <scope>NUCLEOTIDE SEQUENCE</scope>
    <source>
        <strain evidence="1">G4R7</strain>
    </source>
</reference>
<organism evidence="1 2">
    <name type="scientific">Massilia phyllostachyos</name>
    <dbReference type="NCBI Taxonomy" id="2898585"/>
    <lineage>
        <taxon>Bacteria</taxon>
        <taxon>Pseudomonadati</taxon>
        <taxon>Pseudomonadota</taxon>
        <taxon>Betaproteobacteria</taxon>
        <taxon>Burkholderiales</taxon>
        <taxon>Oxalobacteraceae</taxon>
        <taxon>Telluria group</taxon>
        <taxon>Massilia</taxon>
    </lineage>
</organism>
<dbReference type="Pfam" id="PF02585">
    <property type="entry name" value="PIG-L"/>
    <property type="match status" value="1"/>
</dbReference>
<gene>
    <name evidence="1" type="ORF">LQ564_03020</name>
</gene>
<dbReference type="Gene3D" id="3.40.50.10320">
    <property type="entry name" value="LmbE-like"/>
    <property type="match status" value="1"/>
</dbReference>
<name>A0ABS8Q0K7_9BURK</name>
<dbReference type="EMBL" id="JAJNOC010000001">
    <property type="protein sequence ID" value="MCD2515280.1"/>
    <property type="molecule type" value="Genomic_DNA"/>
</dbReference>
<dbReference type="Proteomes" id="UP001179361">
    <property type="component" value="Unassembled WGS sequence"/>
</dbReference>
<evidence type="ECO:0000313" key="2">
    <source>
        <dbReference type="Proteomes" id="UP001179361"/>
    </source>
</evidence>
<dbReference type="InterPro" id="IPR024078">
    <property type="entry name" value="LmbE-like_dom_sf"/>
</dbReference>
<sequence length="259" mass="28924">MPTDTAPVALFLFAHQDDEFGVFQRILDYRSRGVRVACAYLTDGQTASASAAQRNAESLAVLARLGVEASDVFFAGGELGIGDARLPLNLQAAADWIGRWFDSFTAIEAVHVTAWEGGHHDHDALHALTVTLAARRGLLARTWQFSLYQAKNLGGPWFRVLAPLLENGPAQAIRIPWAQRRRHLKACLSYPSQRNTWLGLFPFVLLHYLLRGVEQVQGVDPARLNERPHAGALYYEKRKFFTWPEMQSALAAWRTTLST</sequence>
<proteinExistence type="predicted"/>
<dbReference type="RefSeq" id="WP_231056593.1">
    <property type="nucleotide sequence ID" value="NZ_JAJNOC010000001.1"/>
</dbReference>
<keyword evidence="2" id="KW-1185">Reference proteome</keyword>
<evidence type="ECO:0000313" key="1">
    <source>
        <dbReference type="EMBL" id="MCD2515280.1"/>
    </source>
</evidence>
<dbReference type="SUPFAM" id="SSF102588">
    <property type="entry name" value="LmbE-like"/>
    <property type="match status" value="1"/>
</dbReference>
<protein>
    <submittedName>
        <fullName evidence="1">PIG-L family deacetylase</fullName>
    </submittedName>
</protein>
<accession>A0ABS8Q0K7</accession>